<name>A0A1G6XQ27_9BACT</name>
<dbReference type="Gene3D" id="3.30.565.10">
    <property type="entry name" value="Histidine kinase-like ATPase, C-terminal domain"/>
    <property type="match status" value="1"/>
</dbReference>
<dbReference type="Proteomes" id="UP000198748">
    <property type="component" value="Unassembled WGS sequence"/>
</dbReference>
<keyword evidence="2" id="KW-1185">Reference proteome</keyword>
<keyword evidence="1" id="KW-0418">Kinase</keyword>
<gene>
    <name evidence="1" type="ORF">SAMN04487996_102223</name>
</gene>
<dbReference type="RefSeq" id="WP_090146702.1">
    <property type="nucleotide sequence ID" value="NZ_FNAN01000002.1"/>
</dbReference>
<accession>A0A1G6XQ27</accession>
<organism evidence="1 2">
    <name type="scientific">Dyadobacter soli</name>
    <dbReference type="NCBI Taxonomy" id="659014"/>
    <lineage>
        <taxon>Bacteria</taxon>
        <taxon>Pseudomonadati</taxon>
        <taxon>Bacteroidota</taxon>
        <taxon>Cytophagia</taxon>
        <taxon>Cytophagales</taxon>
        <taxon>Spirosomataceae</taxon>
        <taxon>Dyadobacter</taxon>
    </lineage>
</organism>
<dbReference type="STRING" id="659014.SAMN04487996_102223"/>
<dbReference type="AlphaFoldDB" id="A0A1G6XQ27"/>
<keyword evidence="1" id="KW-0808">Transferase</keyword>
<dbReference type="InterPro" id="IPR036890">
    <property type="entry name" value="HATPase_C_sf"/>
</dbReference>
<dbReference type="OrthoDB" id="947656at2"/>
<proteinExistence type="predicted"/>
<dbReference type="EMBL" id="FNAN01000002">
    <property type="protein sequence ID" value="SDD80329.1"/>
    <property type="molecule type" value="Genomic_DNA"/>
</dbReference>
<dbReference type="GO" id="GO:0016301">
    <property type="term" value="F:kinase activity"/>
    <property type="evidence" value="ECO:0007669"/>
    <property type="project" value="UniProtKB-KW"/>
</dbReference>
<evidence type="ECO:0000313" key="2">
    <source>
        <dbReference type="Proteomes" id="UP000198748"/>
    </source>
</evidence>
<reference evidence="2" key="1">
    <citation type="submission" date="2016-10" db="EMBL/GenBank/DDBJ databases">
        <authorList>
            <person name="Varghese N."/>
            <person name="Submissions S."/>
        </authorList>
    </citation>
    <scope>NUCLEOTIDE SEQUENCE [LARGE SCALE GENOMIC DNA]</scope>
    <source>
        <strain evidence="2">DSM 25329</strain>
    </source>
</reference>
<protein>
    <submittedName>
        <fullName evidence="1">Anti-sigma regulatory factor (Ser/Thr protein kinase)</fullName>
    </submittedName>
</protein>
<sequence>MREDSDQITIVFNSNREGIPGTLNLCLDHIRQKAGTSPLDEDLLAKIKWVIMELLTNAVKHSGERETVLKIGLTVDAVILEKEDYGKPLVLVGQDRKKIMWPLEEMVRPLDFPIYHNGMDSLCVRTDESGRAIFFIEELAELEMPALLSDTSEHFGLLIMTKASDEFAYEHEPESGLNRFISTFYFTQPIP</sequence>
<evidence type="ECO:0000313" key="1">
    <source>
        <dbReference type="EMBL" id="SDD80329.1"/>
    </source>
</evidence>